<comment type="caution">
    <text evidence="10">The sequence shown here is derived from an EMBL/GenBank/DDBJ whole genome shotgun (WGS) entry which is preliminary data.</text>
</comment>
<dbReference type="GO" id="GO:0070973">
    <property type="term" value="P:protein localization to endoplasmic reticulum exit site"/>
    <property type="evidence" value="ECO:0007669"/>
    <property type="project" value="TreeGrafter"/>
</dbReference>
<feature type="compositionally biased region" description="Basic and acidic residues" evidence="7">
    <location>
        <begin position="208"/>
        <end position="224"/>
    </location>
</feature>
<evidence type="ECO:0000313" key="11">
    <source>
        <dbReference type="Proteomes" id="UP000828390"/>
    </source>
</evidence>
<protein>
    <recommendedName>
        <fullName evidence="6">Protein transport protein sec16</fullName>
    </recommendedName>
</protein>
<dbReference type="GO" id="GO:0007030">
    <property type="term" value="P:Golgi organization"/>
    <property type="evidence" value="ECO:0007669"/>
    <property type="project" value="TreeGrafter"/>
</dbReference>
<accession>A0A9D3Z315</accession>
<evidence type="ECO:0000256" key="2">
    <source>
        <dbReference type="ARBA" id="ARBA00005927"/>
    </source>
</evidence>
<feature type="region of interest" description="Disordered" evidence="7">
    <location>
        <begin position="893"/>
        <end position="968"/>
    </location>
</feature>
<comment type="similarity">
    <text evidence="2 6">Belongs to the SEC16 family.</text>
</comment>
<dbReference type="PANTHER" id="PTHR13402">
    <property type="entry name" value="RGPR-RELATED"/>
    <property type="match status" value="1"/>
</dbReference>
<dbReference type="GO" id="GO:0000139">
    <property type="term" value="C:Golgi membrane"/>
    <property type="evidence" value="ECO:0007669"/>
    <property type="project" value="UniProtKB-SubCell"/>
</dbReference>
<dbReference type="GO" id="GO:0012507">
    <property type="term" value="C:ER to Golgi transport vesicle membrane"/>
    <property type="evidence" value="ECO:0007669"/>
    <property type="project" value="TreeGrafter"/>
</dbReference>
<keyword evidence="4 6" id="KW-0256">Endoplasmic reticulum</keyword>
<keyword evidence="11" id="KW-1185">Reference proteome</keyword>
<feature type="region of interest" description="Disordered" evidence="7">
    <location>
        <begin position="196"/>
        <end position="224"/>
    </location>
</feature>
<keyword evidence="6" id="KW-0472">Membrane</keyword>
<dbReference type="GO" id="GO:0016192">
    <property type="term" value="P:vesicle-mediated transport"/>
    <property type="evidence" value="ECO:0007669"/>
    <property type="project" value="UniProtKB-KW"/>
</dbReference>
<evidence type="ECO:0000256" key="3">
    <source>
        <dbReference type="ARBA" id="ARBA00022448"/>
    </source>
</evidence>
<dbReference type="PANTHER" id="PTHR13402:SF6">
    <property type="entry name" value="SECRETORY 16, ISOFORM I"/>
    <property type="match status" value="1"/>
</dbReference>
<dbReference type="EMBL" id="JAIWYP010000014">
    <property type="protein sequence ID" value="KAH3710874.1"/>
    <property type="molecule type" value="Genomic_DNA"/>
</dbReference>
<dbReference type="AlphaFoldDB" id="A0A9D3Z315"/>
<comment type="subcellular location">
    <subcellularLocation>
        <location evidence="1">Endoplasmic reticulum</location>
    </subcellularLocation>
    <subcellularLocation>
        <location evidence="6">Golgi apparatus membrane</location>
    </subcellularLocation>
</comment>
<evidence type="ECO:0000259" key="9">
    <source>
        <dbReference type="Pfam" id="PF12932"/>
    </source>
</evidence>
<organism evidence="10 11">
    <name type="scientific">Dreissena polymorpha</name>
    <name type="common">Zebra mussel</name>
    <name type="synonym">Mytilus polymorpha</name>
    <dbReference type="NCBI Taxonomy" id="45954"/>
    <lineage>
        <taxon>Eukaryota</taxon>
        <taxon>Metazoa</taxon>
        <taxon>Spiralia</taxon>
        <taxon>Lophotrochozoa</taxon>
        <taxon>Mollusca</taxon>
        <taxon>Bivalvia</taxon>
        <taxon>Autobranchia</taxon>
        <taxon>Heteroconchia</taxon>
        <taxon>Euheterodonta</taxon>
        <taxon>Imparidentia</taxon>
        <taxon>Neoheterodontei</taxon>
        <taxon>Myida</taxon>
        <taxon>Dreissenoidea</taxon>
        <taxon>Dreissenidae</taxon>
        <taxon>Dreissena</taxon>
    </lineage>
</organism>
<feature type="domain" description="Sec16 Sec23-binding" evidence="8">
    <location>
        <begin position="435"/>
        <end position="508"/>
    </location>
</feature>
<gene>
    <name evidence="10" type="ORF">DPMN_070370</name>
</gene>
<sequence>MRARTGTPGSLSEGGQEMFEYPPELYDYSRTGYEDYHGYEYNGYRWDPDVSAWVETTTDVIPQRQTPEKFMIPHRRAAFGPNGQLVSVLLSRPADGEPATVEIHNVQAMLEVNLESQELAEFPGPLVRGDTHKNDVLLYCQSKARACAENMALEDRDSAELIWRFLELLIKQNGTVVGTDIADLLLQGHEPTTQDYRKTGMQITPSSDHLEADEAESDRDHSGRSLEECTDRFRHLLMYGRKKDALDWAMKNNLWGHALFLASKMDPRAHASVMLRFANVAMRMNDPLQTLYQLMSGRQPAAVTCVTEERWGDWRPHLAMILSNQTTKTELDRKSITTLGDTLGNAKIPLLGVFVGDRSNAPIGVCTRNLLIAGRTPYPLRHGDQSKEEGYWTNLEIRENLEKDSLFPTFPTYQGTMHDYSGQPLLLPDVARRLRHIVLIGSSHGLPLELFANNEAIQCTKIYEYALALGNVLMALISFQKNTYLYASRLADYGYAQEYCEVIARQINTIIFDLSSQLKFSDPRMEEEEDVQDPEWLRALHATLVQFEQPPPILESGEVGMYMQAGEHAIPQAREHAIPQGGEHAIPQGGEHTIPQGGEHTIPQCRARGACTCRGRSTSNSGGEHTIPQAGEHTISQGGMYMQAGTSNSWGTHHFTNRAGEHTISQCRAGLSWACTCRGRTGLSWACTSRGRSTSNSWGTHHFTDRGGEHTISQGGEHTISQSRAYGGMYMKGGEHTNPQAGLMGALAGGRAHEATYVGNTMYAHGAYEAQAYQTLKSIYPALRPLTGLPCRWSDRGDHWIRDARGRQPASKQIQWQEQPKLTGFPQDVNLGESQNSAITSQSNQSEKRSSIASNSSISQEEQEDTVDAQNPGNFYLHQPSIFDLQPAQTRIIAPKLRPRTISESSNGSGGGGRDRHPSGGRNLNQSKSKPDSYSGNESLPAAAAGGLFSRKNEMKLPDDKEPAVCEL</sequence>
<keyword evidence="6" id="KW-0653">Protein transport</keyword>
<keyword evidence="6" id="KW-0333">Golgi apparatus</keyword>
<feature type="compositionally biased region" description="Polar residues" evidence="7">
    <location>
        <begin position="832"/>
        <end position="845"/>
    </location>
</feature>
<keyword evidence="5 6" id="KW-0931">ER-Golgi transport</keyword>
<reference evidence="10" key="2">
    <citation type="submission" date="2020-11" db="EMBL/GenBank/DDBJ databases">
        <authorList>
            <person name="McCartney M.A."/>
            <person name="Auch B."/>
            <person name="Kono T."/>
            <person name="Mallez S."/>
            <person name="Becker A."/>
            <person name="Gohl D.M."/>
            <person name="Silverstein K.A.T."/>
            <person name="Koren S."/>
            <person name="Bechman K.B."/>
            <person name="Herman A."/>
            <person name="Abrahante J.E."/>
            <person name="Garbe J."/>
        </authorList>
    </citation>
    <scope>NUCLEOTIDE SEQUENCE</scope>
    <source>
        <strain evidence="10">Duluth1</strain>
        <tissue evidence="10">Whole animal</tissue>
    </source>
</reference>
<evidence type="ECO:0000313" key="10">
    <source>
        <dbReference type="EMBL" id="KAH3710874.1"/>
    </source>
</evidence>
<feature type="region of interest" description="Disordered" evidence="7">
    <location>
        <begin position="805"/>
        <end position="875"/>
    </location>
</feature>
<feature type="compositionally biased region" description="Polar residues" evidence="7">
    <location>
        <begin position="923"/>
        <end position="938"/>
    </location>
</feature>
<feature type="domain" description="Sec16 Sec23-binding" evidence="8">
    <location>
        <begin position="234"/>
        <end position="345"/>
    </location>
</feature>
<feature type="compositionally biased region" description="Polar residues" evidence="7">
    <location>
        <begin position="810"/>
        <end position="820"/>
    </location>
</feature>
<reference evidence="10" key="1">
    <citation type="journal article" date="2019" name="bioRxiv">
        <title>The Genome of the Zebra Mussel, Dreissena polymorpha: A Resource for Invasive Species Research.</title>
        <authorList>
            <person name="McCartney M.A."/>
            <person name="Auch B."/>
            <person name="Kono T."/>
            <person name="Mallez S."/>
            <person name="Zhang Y."/>
            <person name="Obille A."/>
            <person name="Becker A."/>
            <person name="Abrahante J.E."/>
            <person name="Garbe J."/>
            <person name="Badalamenti J.P."/>
            <person name="Herman A."/>
            <person name="Mangelson H."/>
            <person name="Liachko I."/>
            <person name="Sullivan S."/>
            <person name="Sone E.D."/>
            <person name="Koren S."/>
            <person name="Silverstein K.A.T."/>
            <person name="Beckman K.B."/>
            <person name="Gohl D.M."/>
        </authorList>
    </citation>
    <scope>NUCLEOTIDE SEQUENCE</scope>
    <source>
        <strain evidence="10">Duluth1</strain>
        <tissue evidence="10">Whole animal</tissue>
    </source>
</reference>
<dbReference type="Pfam" id="PF12932">
    <property type="entry name" value="Sec16"/>
    <property type="match status" value="1"/>
</dbReference>
<feature type="compositionally biased region" description="Basic and acidic residues" evidence="7">
    <location>
        <begin position="951"/>
        <end position="968"/>
    </location>
</feature>
<evidence type="ECO:0000256" key="1">
    <source>
        <dbReference type="ARBA" id="ARBA00004240"/>
    </source>
</evidence>
<evidence type="ECO:0000259" key="8">
    <source>
        <dbReference type="Pfam" id="PF12931"/>
    </source>
</evidence>
<dbReference type="GO" id="GO:0070971">
    <property type="term" value="C:endoplasmic reticulum exit site"/>
    <property type="evidence" value="ECO:0007669"/>
    <property type="project" value="TreeGrafter"/>
</dbReference>
<dbReference type="InterPro" id="IPR024340">
    <property type="entry name" value="Sec16_CCD"/>
</dbReference>
<dbReference type="GO" id="GO:0015031">
    <property type="term" value="P:protein transport"/>
    <property type="evidence" value="ECO:0007669"/>
    <property type="project" value="UniProtKB-KW"/>
</dbReference>
<feature type="compositionally biased region" description="Low complexity" evidence="7">
    <location>
        <begin position="851"/>
        <end position="860"/>
    </location>
</feature>
<evidence type="ECO:0000256" key="6">
    <source>
        <dbReference type="RuleBase" id="RU364101"/>
    </source>
</evidence>
<dbReference type="InterPro" id="IPR024298">
    <property type="entry name" value="Sec16_Sec23-bd"/>
</dbReference>
<name>A0A9D3Z315_DREPO</name>
<proteinExistence type="inferred from homology"/>
<evidence type="ECO:0000256" key="5">
    <source>
        <dbReference type="ARBA" id="ARBA00022892"/>
    </source>
</evidence>
<dbReference type="CDD" id="cd09233">
    <property type="entry name" value="ACE1-Sec16-like"/>
    <property type="match status" value="1"/>
</dbReference>
<dbReference type="Proteomes" id="UP000828390">
    <property type="component" value="Unassembled WGS sequence"/>
</dbReference>
<keyword evidence="3 6" id="KW-0813">Transport</keyword>
<dbReference type="Pfam" id="PF12931">
    <property type="entry name" value="TPR_Sec16"/>
    <property type="match status" value="2"/>
</dbReference>
<feature type="domain" description="Sec16 central conserved" evidence="9">
    <location>
        <begin position="95"/>
        <end position="174"/>
    </location>
</feature>
<evidence type="ECO:0000256" key="7">
    <source>
        <dbReference type="SAM" id="MobiDB-lite"/>
    </source>
</evidence>
<evidence type="ECO:0000256" key="4">
    <source>
        <dbReference type="ARBA" id="ARBA00022824"/>
    </source>
</evidence>
<dbReference type="Gene3D" id="1.25.40.1030">
    <property type="match status" value="1"/>
</dbReference>